<dbReference type="SMART" id="SM00091">
    <property type="entry name" value="PAS"/>
    <property type="match status" value="3"/>
</dbReference>
<dbReference type="InterPro" id="IPR005467">
    <property type="entry name" value="His_kinase_dom"/>
</dbReference>
<keyword evidence="9" id="KW-1185">Reference proteome</keyword>
<dbReference type="InterPro" id="IPR052162">
    <property type="entry name" value="Sensor_kinase/Photoreceptor"/>
</dbReference>
<evidence type="ECO:0000256" key="2">
    <source>
        <dbReference type="ARBA" id="ARBA00012438"/>
    </source>
</evidence>
<keyword evidence="5" id="KW-0418">Kinase</keyword>
<dbReference type="SUPFAM" id="SSF55874">
    <property type="entry name" value="ATPase domain of HSP90 chaperone/DNA topoisomerase II/histidine kinase"/>
    <property type="match status" value="1"/>
</dbReference>
<dbReference type="PANTHER" id="PTHR43304:SF1">
    <property type="entry name" value="PAC DOMAIN-CONTAINING PROTEIN"/>
    <property type="match status" value="1"/>
</dbReference>
<evidence type="ECO:0000256" key="4">
    <source>
        <dbReference type="ARBA" id="ARBA00022679"/>
    </source>
</evidence>
<dbReference type="RefSeq" id="WP_345420749.1">
    <property type="nucleotide sequence ID" value="NZ_AP031496.1"/>
</dbReference>
<dbReference type="CDD" id="cd00130">
    <property type="entry name" value="PAS"/>
    <property type="match status" value="2"/>
</dbReference>
<dbReference type="Pfam" id="PF02518">
    <property type="entry name" value="HATPase_c"/>
    <property type="match status" value="1"/>
</dbReference>
<keyword evidence="3" id="KW-0597">Phosphoprotein</keyword>
<dbReference type="AlphaFoldDB" id="A0AAV3U236"/>
<dbReference type="EMBL" id="BAABLX010000011">
    <property type="protein sequence ID" value="GAA4940886.1"/>
    <property type="molecule type" value="Genomic_DNA"/>
</dbReference>
<dbReference type="SUPFAM" id="SSF47384">
    <property type="entry name" value="Homodimeric domain of signal transducing histidine kinase"/>
    <property type="match status" value="1"/>
</dbReference>
<dbReference type="InterPro" id="IPR036890">
    <property type="entry name" value="HATPase_C_sf"/>
</dbReference>
<feature type="domain" description="Histidine kinase" evidence="7">
    <location>
        <begin position="562"/>
        <end position="794"/>
    </location>
</feature>
<dbReference type="SUPFAM" id="SSF55785">
    <property type="entry name" value="PYP-like sensor domain (PAS domain)"/>
    <property type="match status" value="4"/>
</dbReference>
<dbReference type="Gene3D" id="3.30.450.20">
    <property type="entry name" value="PAS domain"/>
    <property type="match status" value="4"/>
</dbReference>
<dbReference type="InterPro" id="IPR036097">
    <property type="entry name" value="HisK_dim/P_sf"/>
</dbReference>
<dbReference type="EC" id="2.7.13.3" evidence="2"/>
<evidence type="ECO:0000259" key="7">
    <source>
        <dbReference type="PROSITE" id="PS50109"/>
    </source>
</evidence>
<comment type="catalytic activity">
    <reaction evidence="1">
        <text>ATP + protein L-histidine = ADP + protein N-phospho-L-histidine.</text>
        <dbReference type="EC" id="2.7.13.3"/>
    </reaction>
</comment>
<name>A0AAV3U236_9ALTE</name>
<dbReference type="InterPro" id="IPR003661">
    <property type="entry name" value="HisK_dim/P_dom"/>
</dbReference>
<accession>A0AAV3U236</accession>
<protein>
    <recommendedName>
        <fullName evidence="2">histidine kinase</fullName>
        <ecNumber evidence="2">2.7.13.3</ecNumber>
    </recommendedName>
</protein>
<dbReference type="InterPro" id="IPR000014">
    <property type="entry name" value="PAS"/>
</dbReference>
<dbReference type="PANTHER" id="PTHR43304">
    <property type="entry name" value="PHYTOCHROME-LIKE PROTEIN CPH1"/>
    <property type="match status" value="1"/>
</dbReference>
<evidence type="ECO:0000256" key="1">
    <source>
        <dbReference type="ARBA" id="ARBA00000085"/>
    </source>
</evidence>
<keyword evidence="4" id="KW-0808">Transferase</keyword>
<dbReference type="InterPro" id="IPR035965">
    <property type="entry name" value="PAS-like_dom_sf"/>
</dbReference>
<evidence type="ECO:0000256" key="6">
    <source>
        <dbReference type="SAM" id="Coils"/>
    </source>
</evidence>
<evidence type="ECO:0000256" key="5">
    <source>
        <dbReference type="ARBA" id="ARBA00022777"/>
    </source>
</evidence>
<dbReference type="InterPro" id="IPR004358">
    <property type="entry name" value="Sig_transdc_His_kin-like_C"/>
</dbReference>
<dbReference type="InterPro" id="IPR003594">
    <property type="entry name" value="HATPase_dom"/>
</dbReference>
<sequence length="795" mass="89139">MQTNTITDGFEAVFRNSKDGLAIFKDGMFVDCNQSMLELVGVSTPEAFVGHTPIDFSPEYQPDGQKSVDKSLALIELCYQKGSLRFEWLHTKSNGDEFWVEVILTRMVLNGEIVLHTNWRDISEKKRLELETAAQKETFETLFNESVDGLCLLNEKSYLDCNQAFLWLPGFSKKEDTIGLTPIDISPEFQSDGRTSVDAAAAIIQHAFTQGSIRFEWIHKKADDTEFWCEIIVTKTNLNGEDVLYAITRDISEKKRLELETAAQKETFETLFNESVDGLCLLNEKSYLDCNQAFLTLLGFSKKEDIIGLTPIDISPEFQSDGRASVDAAAAIIQHAFTQGSIRFEWIHKKADGTEFWCEIIVTKTNLNGEDVLYAITRDISEKKRLELETAAQKENFETLFNESVDGLCLLNEKSYLDCNQAFLSLLGFSKKEDIIGLTPIDISPEFQSDGRASVDAATAIIQHAFTQGSIRFEWIHKKADGTEFWCEIIVTKTNINGEDVLYAITRDISEKKKLEIAINDRNADLKTANDSLEEMLEDLRRTQDKLVESEKMASLGSLVAGVAHEINTPIGIGLTGVTQLMEESRDIRQSYQAGKMTQDDFEEFLDSTNEISDIVKKNLDRTAHLVRSFKQVAVDQTCEEDRQINIKTYIDEVVFSLASVLRKDKVDVAIDCDAHHEVMTNPGLLSQVLTNLIVNSVNHGFSYSNGGAISIGVSKTADDEIQIDYKDNGRGISQENLPKIFDPFFTTRRNRGGTGLGLNIIYNIITGPLGGSIECHSKENEGVQFLVKFKVQSL</sequence>
<dbReference type="Gene3D" id="3.30.565.10">
    <property type="entry name" value="Histidine kinase-like ATPase, C-terminal domain"/>
    <property type="match status" value="1"/>
</dbReference>
<dbReference type="CDD" id="cd00082">
    <property type="entry name" value="HisKA"/>
    <property type="match status" value="1"/>
</dbReference>
<reference evidence="9" key="1">
    <citation type="journal article" date="2019" name="Int. J. Syst. Evol. Microbiol.">
        <title>The Global Catalogue of Microorganisms (GCM) 10K type strain sequencing project: providing services to taxonomists for standard genome sequencing and annotation.</title>
        <authorList>
            <consortium name="The Broad Institute Genomics Platform"/>
            <consortium name="The Broad Institute Genome Sequencing Center for Infectious Disease"/>
            <person name="Wu L."/>
            <person name="Ma J."/>
        </authorList>
    </citation>
    <scope>NUCLEOTIDE SEQUENCE [LARGE SCALE GENOMIC DNA]</scope>
    <source>
        <strain evidence="9">JCM 19134</strain>
    </source>
</reference>
<organism evidence="8 9">
    <name type="scientific">Halioxenophilus aromaticivorans</name>
    <dbReference type="NCBI Taxonomy" id="1306992"/>
    <lineage>
        <taxon>Bacteria</taxon>
        <taxon>Pseudomonadati</taxon>
        <taxon>Pseudomonadota</taxon>
        <taxon>Gammaproteobacteria</taxon>
        <taxon>Alteromonadales</taxon>
        <taxon>Alteromonadaceae</taxon>
        <taxon>Halioxenophilus</taxon>
    </lineage>
</organism>
<evidence type="ECO:0000313" key="8">
    <source>
        <dbReference type="EMBL" id="GAA4940886.1"/>
    </source>
</evidence>
<dbReference type="PROSITE" id="PS50109">
    <property type="entry name" value="HIS_KIN"/>
    <property type="match status" value="1"/>
</dbReference>
<comment type="caution">
    <text evidence="8">The sequence shown here is derived from an EMBL/GenBank/DDBJ whole genome shotgun (WGS) entry which is preliminary data.</text>
</comment>
<proteinExistence type="predicted"/>
<gene>
    <name evidence="8" type="ORF">GCM10025791_19110</name>
</gene>
<dbReference type="SMART" id="SM00387">
    <property type="entry name" value="HATPase_c"/>
    <property type="match status" value="1"/>
</dbReference>
<keyword evidence="6" id="KW-0175">Coiled coil</keyword>
<evidence type="ECO:0000313" key="9">
    <source>
        <dbReference type="Proteomes" id="UP001409585"/>
    </source>
</evidence>
<dbReference type="NCBIfam" id="TIGR00229">
    <property type="entry name" value="sensory_box"/>
    <property type="match status" value="4"/>
</dbReference>
<feature type="coiled-coil region" evidence="6">
    <location>
        <begin position="523"/>
        <end position="553"/>
    </location>
</feature>
<dbReference type="Proteomes" id="UP001409585">
    <property type="component" value="Unassembled WGS sequence"/>
</dbReference>
<dbReference type="GO" id="GO:0000155">
    <property type="term" value="F:phosphorelay sensor kinase activity"/>
    <property type="evidence" value="ECO:0007669"/>
    <property type="project" value="InterPro"/>
</dbReference>
<dbReference type="Pfam" id="PF13426">
    <property type="entry name" value="PAS_9"/>
    <property type="match status" value="4"/>
</dbReference>
<evidence type="ECO:0000256" key="3">
    <source>
        <dbReference type="ARBA" id="ARBA00022553"/>
    </source>
</evidence>
<dbReference type="PRINTS" id="PR00344">
    <property type="entry name" value="BCTRLSENSOR"/>
</dbReference>
<dbReference type="Gene3D" id="1.10.287.130">
    <property type="match status" value="1"/>
</dbReference>